<evidence type="ECO:0000256" key="1">
    <source>
        <dbReference type="ARBA" id="ARBA00022729"/>
    </source>
</evidence>
<evidence type="ECO:0000256" key="2">
    <source>
        <dbReference type="SAM" id="MobiDB-lite"/>
    </source>
</evidence>
<evidence type="ECO:0000313" key="4">
    <source>
        <dbReference type="EMBL" id="TYT61676.1"/>
    </source>
</evidence>
<dbReference type="PIRSF" id="PIRSF002741">
    <property type="entry name" value="MppA"/>
    <property type="match status" value="1"/>
</dbReference>
<dbReference type="PANTHER" id="PTHR30290:SF38">
    <property type="entry name" value="D,D-DIPEPTIDE-BINDING PERIPLASMIC PROTEIN DDPA-RELATED"/>
    <property type="match status" value="1"/>
</dbReference>
<sequence length="536" mass="58992">MQRDSNDVGISRRNALRAVSGVAVGTALAGCSDDDTEPQEGIGGNGNGNGNGVGAGQVLNVTFPDDPENFDPHLTTINMAQRVLENVVEGLFRLNADLEPEPLLATDYEISDDETEYTISLKEGVQFHEPIGGEMTAADVVYTFERVMDPDVGSPRAENFTRVDSVEAVDEYTVRFDLEEPFAPMLTAFAESVEIIPEGAADEVDLQEHPVGTGPFSFVDWTVNQGVEIEAFDDYHVDGVPALESVEFDIVPEPAARLTALEVGDTHLLESVPFQDIEDVSGSSETEVATQTGLFNQGYWFNGDEAPFDDARVRRAVSHAIDRDAIIQGVLFGHGEPVHYPIPPASEWENTIDPGPVPSQDIDHALELLDDAGVDPESVETSIKVSRTPGPGADAATLIQGHLSELGFDVEVVELDFSTWLDEVWVDNDYEMAIGSWSGRVDPDGWYYRQYHSEGAWNHWAYENDRVDELLEEGRSETDPDARADIYGEIESIVQEEVPMTYLYFDDESVGYRSEVEGYELEIANLTSFHNVTIDN</sequence>
<accession>A0A5D5AIY4</accession>
<dbReference type="Gene3D" id="3.90.76.10">
    <property type="entry name" value="Dipeptide-binding Protein, Domain 1"/>
    <property type="match status" value="1"/>
</dbReference>
<evidence type="ECO:0000313" key="5">
    <source>
        <dbReference type="Proteomes" id="UP000324104"/>
    </source>
</evidence>
<dbReference type="PROSITE" id="PS51257">
    <property type="entry name" value="PROKAR_LIPOPROTEIN"/>
    <property type="match status" value="1"/>
</dbReference>
<dbReference type="Gene3D" id="3.10.105.10">
    <property type="entry name" value="Dipeptide-binding Protein, Domain 3"/>
    <property type="match status" value="1"/>
</dbReference>
<dbReference type="PANTHER" id="PTHR30290">
    <property type="entry name" value="PERIPLASMIC BINDING COMPONENT OF ABC TRANSPORTER"/>
    <property type="match status" value="1"/>
</dbReference>
<dbReference type="Proteomes" id="UP000324104">
    <property type="component" value="Unassembled WGS sequence"/>
</dbReference>
<name>A0A5D5AIY4_9EURY</name>
<organism evidence="4 5">
    <name type="scientific">Natrialba swarupiae</name>
    <dbReference type="NCBI Taxonomy" id="2448032"/>
    <lineage>
        <taxon>Archaea</taxon>
        <taxon>Methanobacteriati</taxon>
        <taxon>Methanobacteriota</taxon>
        <taxon>Stenosarchaea group</taxon>
        <taxon>Halobacteria</taxon>
        <taxon>Halobacteriales</taxon>
        <taxon>Natrialbaceae</taxon>
        <taxon>Natrialba</taxon>
    </lineage>
</organism>
<dbReference type="GO" id="GO:0043190">
    <property type="term" value="C:ATP-binding cassette (ABC) transporter complex"/>
    <property type="evidence" value="ECO:0007669"/>
    <property type="project" value="InterPro"/>
</dbReference>
<keyword evidence="5" id="KW-1185">Reference proteome</keyword>
<dbReference type="GO" id="GO:0042597">
    <property type="term" value="C:periplasmic space"/>
    <property type="evidence" value="ECO:0007669"/>
    <property type="project" value="UniProtKB-ARBA"/>
</dbReference>
<dbReference type="InterPro" id="IPR039424">
    <property type="entry name" value="SBP_5"/>
</dbReference>
<dbReference type="RefSeq" id="WP_149081825.1">
    <property type="nucleotide sequence ID" value="NZ_VTAW01000015.1"/>
</dbReference>
<dbReference type="Gene3D" id="3.40.190.10">
    <property type="entry name" value="Periplasmic binding protein-like II"/>
    <property type="match status" value="1"/>
</dbReference>
<keyword evidence="1" id="KW-0732">Signal</keyword>
<comment type="caution">
    <text evidence="4">The sequence shown here is derived from an EMBL/GenBank/DDBJ whole genome shotgun (WGS) entry which is preliminary data.</text>
</comment>
<dbReference type="InterPro" id="IPR030678">
    <property type="entry name" value="Peptide/Ni-bd"/>
</dbReference>
<dbReference type="AlphaFoldDB" id="A0A5D5AIY4"/>
<feature type="compositionally biased region" description="Gly residues" evidence="2">
    <location>
        <begin position="41"/>
        <end position="55"/>
    </location>
</feature>
<dbReference type="InterPro" id="IPR000914">
    <property type="entry name" value="SBP_5_dom"/>
</dbReference>
<evidence type="ECO:0000259" key="3">
    <source>
        <dbReference type="Pfam" id="PF00496"/>
    </source>
</evidence>
<protein>
    <recommendedName>
        <fullName evidence="3">Solute-binding protein family 5 domain-containing protein</fullName>
    </recommendedName>
</protein>
<feature type="region of interest" description="Disordered" evidence="2">
    <location>
        <begin position="29"/>
        <end position="55"/>
    </location>
</feature>
<dbReference type="EMBL" id="VTAW01000015">
    <property type="protein sequence ID" value="TYT61676.1"/>
    <property type="molecule type" value="Genomic_DNA"/>
</dbReference>
<dbReference type="GO" id="GO:1904680">
    <property type="term" value="F:peptide transmembrane transporter activity"/>
    <property type="evidence" value="ECO:0007669"/>
    <property type="project" value="TreeGrafter"/>
</dbReference>
<dbReference type="GO" id="GO:0015833">
    <property type="term" value="P:peptide transport"/>
    <property type="evidence" value="ECO:0007669"/>
    <property type="project" value="TreeGrafter"/>
</dbReference>
<dbReference type="SUPFAM" id="SSF53850">
    <property type="entry name" value="Periplasmic binding protein-like II"/>
    <property type="match status" value="1"/>
</dbReference>
<feature type="domain" description="Solute-binding protein family 5" evidence="3">
    <location>
        <begin position="99"/>
        <end position="455"/>
    </location>
</feature>
<reference evidence="4 5" key="1">
    <citation type="submission" date="2019-08" db="EMBL/GenBank/DDBJ databases">
        <title>Archaea genome.</title>
        <authorList>
            <person name="Kajale S."/>
            <person name="Shouche Y."/>
            <person name="Deshpande N."/>
            <person name="Sharma A."/>
        </authorList>
    </citation>
    <scope>NUCLEOTIDE SEQUENCE [LARGE SCALE GENOMIC DNA]</scope>
    <source>
        <strain evidence="4 5">ESP3B_9</strain>
    </source>
</reference>
<dbReference type="Pfam" id="PF00496">
    <property type="entry name" value="SBP_bac_5"/>
    <property type="match status" value="1"/>
</dbReference>
<gene>
    <name evidence="4" type="ORF">FYC77_12475</name>
</gene>
<proteinExistence type="predicted"/>